<accession>A0A5B8M0K2</accession>
<dbReference type="KEGG" id="huw:FPZ11_00955"/>
<dbReference type="OrthoDB" id="651780at2"/>
<dbReference type="InterPro" id="IPR029058">
    <property type="entry name" value="AB_hydrolase_fold"/>
</dbReference>
<dbReference type="EMBL" id="CP042305">
    <property type="protein sequence ID" value="QDZ13561.1"/>
    <property type="molecule type" value="Genomic_DNA"/>
</dbReference>
<evidence type="ECO:0000313" key="2">
    <source>
        <dbReference type="Proteomes" id="UP000320216"/>
    </source>
</evidence>
<dbReference type="RefSeq" id="WP_146317605.1">
    <property type="nucleotide sequence ID" value="NZ_CP042305.1"/>
</dbReference>
<reference evidence="1 2" key="1">
    <citation type="submission" date="2019-07" db="EMBL/GenBank/DDBJ databases">
        <title>Full genome sequence of Humibacter sp. WJ7-1.</title>
        <authorList>
            <person name="Im W.-T."/>
        </authorList>
    </citation>
    <scope>NUCLEOTIDE SEQUENCE [LARGE SCALE GENOMIC DNA]</scope>
    <source>
        <strain evidence="1 2">WJ7-1</strain>
    </source>
</reference>
<proteinExistence type="predicted"/>
<evidence type="ECO:0008006" key="3">
    <source>
        <dbReference type="Google" id="ProtNLM"/>
    </source>
</evidence>
<sequence>MRSRSALWPTVVGAIVLLAAALTSGATPLPRALTASDGSGQAAVDATGTPKHDGTVLSFTLPYLEHRVNDPNAQEIAQHAAGDGPLLLFLPATGEVPNDYRDYLATAVSAGYSVLGLDYWNVGLSVTRTCRADPQCYSDLQRNRFNGASPSRFSRVGIHNSILRRYRAAIGYLEQQDPTGYWGRYLDDGQPVWRNIVLAGHSQGGGESAFIAHLHRVRGVLMYSSPVDTYHGVPAAWMSTPGATPASRMYGFDDVHDMYFSRITGSWRRLGMGTPNARTATAVPTGSHVLLSSLDVGTPKESHGHTVNDYGPRTASGTMVFAPTWRWMLDQVR</sequence>
<dbReference type="Proteomes" id="UP000320216">
    <property type="component" value="Chromosome"/>
</dbReference>
<protein>
    <recommendedName>
        <fullName evidence="3">Alpha/beta hydrolase</fullName>
    </recommendedName>
</protein>
<dbReference type="SUPFAM" id="SSF53474">
    <property type="entry name" value="alpha/beta-Hydrolases"/>
    <property type="match status" value="1"/>
</dbReference>
<keyword evidence="2" id="KW-1185">Reference proteome</keyword>
<organism evidence="1 2">
    <name type="scientific">Humibacter ginsenosidimutans</name>
    <dbReference type="NCBI Taxonomy" id="2599293"/>
    <lineage>
        <taxon>Bacteria</taxon>
        <taxon>Bacillati</taxon>
        <taxon>Actinomycetota</taxon>
        <taxon>Actinomycetes</taxon>
        <taxon>Micrococcales</taxon>
        <taxon>Microbacteriaceae</taxon>
        <taxon>Humibacter</taxon>
    </lineage>
</organism>
<dbReference type="NCBIfam" id="NF047580">
    <property type="entry name" value="BPSS1187_fam"/>
    <property type="match status" value="1"/>
</dbReference>
<dbReference type="Gene3D" id="3.40.50.1820">
    <property type="entry name" value="alpha/beta hydrolase"/>
    <property type="match status" value="1"/>
</dbReference>
<gene>
    <name evidence="1" type="ORF">FPZ11_00955</name>
</gene>
<dbReference type="AlphaFoldDB" id="A0A5B8M0K2"/>
<evidence type="ECO:0000313" key="1">
    <source>
        <dbReference type="EMBL" id="QDZ13561.1"/>
    </source>
</evidence>
<name>A0A5B8M0K2_9MICO</name>
<dbReference type="InterPro" id="IPR058180">
    <property type="entry name" value="BPSS1187-like"/>
</dbReference>